<evidence type="ECO:0000313" key="2">
    <source>
        <dbReference type="Proteomes" id="UP000001410"/>
    </source>
</evidence>
<organism evidence="1 2">
    <name type="scientific">Escherichia coli O6:H1 (strain CFT073 / ATCC 700928 / UPEC)</name>
    <dbReference type="NCBI Taxonomy" id="199310"/>
    <lineage>
        <taxon>Bacteria</taxon>
        <taxon>Pseudomonadati</taxon>
        <taxon>Pseudomonadota</taxon>
        <taxon>Gammaproteobacteria</taxon>
        <taxon>Enterobacterales</taxon>
        <taxon>Enterobacteriaceae</taxon>
        <taxon>Escherichia</taxon>
    </lineage>
</organism>
<proteinExistence type="predicted"/>
<dbReference type="KEGG" id="ecc:c4992"/>
<keyword evidence="2" id="KW-1185">Reference proteome</keyword>
<dbReference type="Proteomes" id="UP000001410">
    <property type="component" value="Chromosome"/>
</dbReference>
<dbReference type="EMBL" id="AE014075">
    <property type="protein sequence ID" value="AAN83418.1"/>
    <property type="molecule type" value="Genomic_DNA"/>
</dbReference>
<gene>
    <name evidence="1" type="ordered locus">c4992</name>
</gene>
<dbReference type="AlphaFoldDB" id="A0A0H2VD27"/>
<dbReference type="eggNOG" id="ENOG502ZH6H">
    <property type="taxonomic scope" value="Bacteria"/>
</dbReference>
<evidence type="ECO:0000313" key="1">
    <source>
        <dbReference type="EMBL" id="AAN83418.1"/>
    </source>
</evidence>
<accession>A0A0H2VD27</accession>
<sequence>MWLWLIPFILQAADAVTALVHPGHIVIYAPGDSLACRLPATRIILGIHTLLLGTGGRGCGGPGIRTITATGCRERDTHRRAYGADAGRGGTPRRNRRCCRSCRFAHLYRCSPRRSRRKRRYGKNAIQNFFHNNFPSLNEWRFTQNISGGIEYTQLKHANYGAGN</sequence>
<reference evidence="1 2" key="1">
    <citation type="journal article" date="2002" name="Proc. Natl. Acad. Sci. U.S.A.">
        <title>Extensive mosaic structure revealed by the complete genome sequence of uropathogenic Escherichia coli.</title>
        <authorList>
            <person name="Welch R.A."/>
            <person name="Burland V."/>
            <person name="Plunkett G.III."/>
            <person name="Redford P."/>
            <person name="Roesch P."/>
            <person name="Rasko D."/>
            <person name="Buckles E.L."/>
            <person name="Liou S.R."/>
            <person name="Boutin A."/>
            <person name="Hackett J."/>
            <person name="Stroud D."/>
            <person name="Mayhew G.F."/>
            <person name="Rose D.J."/>
            <person name="Zhou S."/>
            <person name="Schwartz D.C."/>
            <person name="Perna N.T."/>
            <person name="Mobley H.L."/>
            <person name="Donnenberg M.S."/>
            <person name="Blattner F.R."/>
        </authorList>
    </citation>
    <scope>NUCLEOTIDE SEQUENCE [LARGE SCALE GENOMIC DNA]</scope>
    <source>
        <strain evidence="2">CFT073 / ATCC 700928 / UPEC</strain>
    </source>
</reference>
<protein>
    <submittedName>
        <fullName evidence="1">Uncharacterized protein</fullName>
    </submittedName>
</protein>
<name>A0A0H2VD27_ECOL6</name>
<dbReference type="HOGENOM" id="CLU_1832000_0_0_6"/>